<sequence>MAPCIVGWDSTEPQGQLPWVFRPAICNINEVPSATDALRKYTPTTTFHISIKISSINTNAIMDTGTQCSVISSSLMKHAFDNKTLTLPVCGQIRVTDSTIVQAHGPIIINMESEFSNYLVKCVVLDNDTQDQFIIRTDFLAHPEINAVLNFKDEFIEIGNKCLLLRITKNAPHFNAKQLPQLQKNHATAAASVLLAGTAQ</sequence>
<reference evidence="2" key="1">
    <citation type="submission" date="2022-11" db="UniProtKB">
        <authorList>
            <consortium name="WormBaseParasite"/>
        </authorList>
    </citation>
    <scope>IDENTIFICATION</scope>
</reference>
<organism evidence="1 2">
    <name type="scientific">Romanomermis culicivorax</name>
    <name type="common">Nematode worm</name>
    <dbReference type="NCBI Taxonomy" id="13658"/>
    <lineage>
        <taxon>Eukaryota</taxon>
        <taxon>Metazoa</taxon>
        <taxon>Ecdysozoa</taxon>
        <taxon>Nematoda</taxon>
        <taxon>Enoplea</taxon>
        <taxon>Dorylaimia</taxon>
        <taxon>Mermithida</taxon>
        <taxon>Mermithoidea</taxon>
        <taxon>Mermithidae</taxon>
        <taxon>Romanomermis</taxon>
    </lineage>
</organism>
<evidence type="ECO:0000313" key="2">
    <source>
        <dbReference type="WBParaSite" id="nRc.2.0.1.t31635-RA"/>
    </source>
</evidence>
<proteinExistence type="predicted"/>
<dbReference type="Proteomes" id="UP000887565">
    <property type="component" value="Unplaced"/>
</dbReference>
<protein>
    <submittedName>
        <fullName evidence="2">Peptidase A2 domain-containing protein</fullName>
    </submittedName>
</protein>
<dbReference type="WBParaSite" id="nRc.2.0.1.t31635-RA">
    <property type="protein sequence ID" value="nRc.2.0.1.t31635-RA"/>
    <property type="gene ID" value="nRc.2.0.1.g31635"/>
</dbReference>
<dbReference type="InterPro" id="IPR021109">
    <property type="entry name" value="Peptidase_aspartic_dom_sf"/>
</dbReference>
<dbReference type="SUPFAM" id="SSF50630">
    <property type="entry name" value="Acid proteases"/>
    <property type="match status" value="1"/>
</dbReference>
<name>A0A915K0A2_ROMCU</name>
<keyword evidence="1" id="KW-1185">Reference proteome</keyword>
<dbReference type="AlphaFoldDB" id="A0A915K0A2"/>
<evidence type="ECO:0000313" key="1">
    <source>
        <dbReference type="Proteomes" id="UP000887565"/>
    </source>
</evidence>
<accession>A0A915K0A2</accession>
<dbReference type="Gene3D" id="2.40.70.10">
    <property type="entry name" value="Acid Proteases"/>
    <property type="match status" value="1"/>
</dbReference>